<name>A0ABR2BSY1_9ROSI</name>
<evidence type="ECO:0000313" key="3">
    <source>
        <dbReference type="Proteomes" id="UP001472677"/>
    </source>
</evidence>
<sequence length="224" mass="24496">MVVRGSRRSIGDGGKGISVFRDPWLCNENNFFIDFLWNGQLPPKVKENFTAKPASLALFRLRLSFIDKGVVELSRLCLKCGSLVTDANQVFTAVTPTLAAFDTTATVSEVRVEPLMGASNDVALGACCFLICFGVGRFGRVVNLIMLQSLSAILMLLGSHVISSVGFSVALCDSKADRLSIISAMNGNVIDVSEFGLMVQTSQPYYNQHPIRNHCFFFQIMINV</sequence>
<reference evidence="2 3" key="1">
    <citation type="journal article" date="2024" name="G3 (Bethesda)">
        <title>Genome assembly of Hibiscus sabdariffa L. provides insights into metabolisms of medicinal natural products.</title>
        <authorList>
            <person name="Kim T."/>
        </authorList>
    </citation>
    <scope>NUCLEOTIDE SEQUENCE [LARGE SCALE GENOMIC DNA]</scope>
    <source>
        <strain evidence="2">TK-2024</strain>
        <tissue evidence="2">Old leaves</tissue>
    </source>
</reference>
<evidence type="ECO:0000313" key="2">
    <source>
        <dbReference type="EMBL" id="KAK8510239.1"/>
    </source>
</evidence>
<dbReference type="EMBL" id="JBBPBM010000088">
    <property type="protein sequence ID" value="KAK8510239.1"/>
    <property type="molecule type" value="Genomic_DNA"/>
</dbReference>
<keyword evidence="1" id="KW-1133">Transmembrane helix</keyword>
<keyword evidence="3" id="KW-1185">Reference proteome</keyword>
<gene>
    <name evidence="2" type="ORF">V6N12_008113</name>
</gene>
<proteinExistence type="predicted"/>
<dbReference type="Proteomes" id="UP001472677">
    <property type="component" value="Unassembled WGS sequence"/>
</dbReference>
<feature type="transmembrane region" description="Helical" evidence="1">
    <location>
        <begin position="122"/>
        <end position="139"/>
    </location>
</feature>
<feature type="transmembrane region" description="Helical" evidence="1">
    <location>
        <begin position="145"/>
        <end position="172"/>
    </location>
</feature>
<protein>
    <submittedName>
        <fullName evidence="2">Uncharacterized protein</fullName>
    </submittedName>
</protein>
<comment type="caution">
    <text evidence="2">The sequence shown here is derived from an EMBL/GenBank/DDBJ whole genome shotgun (WGS) entry which is preliminary data.</text>
</comment>
<keyword evidence="1" id="KW-0812">Transmembrane</keyword>
<evidence type="ECO:0000256" key="1">
    <source>
        <dbReference type="SAM" id="Phobius"/>
    </source>
</evidence>
<keyword evidence="1" id="KW-0472">Membrane</keyword>
<organism evidence="2 3">
    <name type="scientific">Hibiscus sabdariffa</name>
    <name type="common">roselle</name>
    <dbReference type="NCBI Taxonomy" id="183260"/>
    <lineage>
        <taxon>Eukaryota</taxon>
        <taxon>Viridiplantae</taxon>
        <taxon>Streptophyta</taxon>
        <taxon>Embryophyta</taxon>
        <taxon>Tracheophyta</taxon>
        <taxon>Spermatophyta</taxon>
        <taxon>Magnoliopsida</taxon>
        <taxon>eudicotyledons</taxon>
        <taxon>Gunneridae</taxon>
        <taxon>Pentapetalae</taxon>
        <taxon>rosids</taxon>
        <taxon>malvids</taxon>
        <taxon>Malvales</taxon>
        <taxon>Malvaceae</taxon>
        <taxon>Malvoideae</taxon>
        <taxon>Hibiscus</taxon>
    </lineage>
</organism>
<accession>A0ABR2BSY1</accession>